<dbReference type="GO" id="GO:0030246">
    <property type="term" value="F:carbohydrate binding"/>
    <property type="evidence" value="ECO:0007669"/>
    <property type="project" value="InterPro"/>
</dbReference>
<evidence type="ECO:0000313" key="5">
    <source>
        <dbReference type="EMBL" id="XCD17355.1"/>
    </source>
</evidence>
<dbReference type="GO" id="GO:0005975">
    <property type="term" value="P:carbohydrate metabolic process"/>
    <property type="evidence" value="ECO:0007669"/>
    <property type="project" value="InterPro"/>
</dbReference>
<dbReference type="InterPro" id="IPR012341">
    <property type="entry name" value="6hp_glycosidase-like_sf"/>
</dbReference>
<dbReference type="InterPro" id="IPR008928">
    <property type="entry name" value="6-hairpin_glycosidase_sf"/>
</dbReference>
<dbReference type="Gene3D" id="1.50.10.10">
    <property type="match status" value="1"/>
</dbReference>
<dbReference type="Pfam" id="PF17167">
    <property type="entry name" value="Glyco_hydro_94"/>
    <property type="match status" value="1"/>
</dbReference>
<protein>
    <submittedName>
        <fullName evidence="5">NdvB protein</fullName>
    </submittedName>
</protein>
<sequence>MTNYIEAGARFSLDSPTLVPNSAGYLWNKHMMIHMNCQGYAVAQYMNPEPKKYAHNPNMAATSFMQPEQPYFAHHPGRFFYLRDDESGELFSAPFAPIKAELDSFEFQPGLSDIKWKIKHSDLELDMTLTLSPDLAAELWHVKVRNSDSQSRKVSLVPYFPVGYMSWMNMGAHFDDELNAVVCTSITPYQKLEDYAKNKHLKDITYLASDVKPTYFETSLPRFEGQGGLHNPTGLSDKRSLSDQPSHYEMPACIMQFELDLQPGDESEYNFVFGPALDKQEIAETLDLTLSDNKAHAAADYASYIESGKGVLNISTPDKIFDQFVNNWLPRQVFYHGDTHRLTTDPQTRNYLQDGMGMAYVNHEATKQVILTSLSQQKRDGEMPDGILLTPEATLKYINQIPHTDHSVWLTLILESYINESNDWAILDERLTWHDSDDKSTVLEHMNMAMRHMCGARDERGLPYIAQGDWCDPMNMVGPKGKGVSGWLTQALSFALQSWIRLSRDVNDANELDRFQHTVDELVVIADEYLWKGDWYARGITDDGVTFGVPEDKEGRIFLNTQSWAFLANMPNALQTERMLKAVDEQLDTPYGVMLCAPAFTAMREDVGRVTQKWPGSGENGSVYNHAAAFYAASMYHINQSDRAFSTLRKMLADPECESFVQRGQLPLYIPNYYRGAYYQYPDTAGRSSNLFNTGTGAWFYRLVIENLFGLKGCREGLVISPQLPTEWQKARVKREFRGAILDVEYQLVSDKTQACIEVDGVVLSSNLIEDIAAGKHYSVVVNYHNGG</sequence>
<dbReference type="RefSeq" id="WP_353498549.1">
    <property type="nucleotide sequence ID" value="NZ_CP115920.1"/>
</dbReference>
<gene>
    <name evidence="5" type="ORF">PG915_07480</name>
</gene>
<evidence type="ECO:0000256" key="1">
    <source>
        <dbReference type="ARBA" id="ARBA00022676"/>
    </source>
</evidence>
<accession>A0AAU8BN28</accession>
<dbReference type="AlphaFoldDB" id="A0AAU8BN28"/>
<reference evidence="5" key="1">
    <citation type="submission" date="2023-01" db="EMBL/GenBank/DDBJ databases">
        <title>Vibrio sp. CB1-14 genome sequencing.</title>
        <authorList>
            <person name="Otstavnykh N."/>
            <person name="Isaeva M."/>
            <person name="Meleshko D."/>
        </authorList>
    </citation>
    <scope>NUCLEOTIDE SEQUENCE</scope>
    <source>
        <strain evidence="5">CB1-14</strain>
    </source>
</reference>
<name>A0AAU8BN28_9VIBR</name>
<proteinExistence type="predicted"/>
<dbReference type="InterPro" id="IPR010383">
    <property type="entry name" value="Glyco_hydrolase_94_b-supersand"/>
</dbReference>
<dbReference type="KEGG" id="vck:PG915_07480"/>
<dbReference type="InterPro" id="IPR037018">
    <property type="entry name" value="GH65_N"/>
</dbReference>
<dbReference type="Pfam" id="PF06165">
    <property type="entry name" value="GH94_b-supersand"/>
    <property type="match status" value="1"/>
</dbReference>
<dbReference type="InterPro" id="IPR033432">
    <property type="entry name" value="GH94_catalytic"/>
</dbReference>
<dbReference type="GO" id="GO:0016757">
    <property type="term" value="F:glycosyltransferase activity"/>
    <property type="evidence" value="ECO:0007669"/>
    <property type="project" value="UniProtKB-KW"/>
</dbReference>
<feature type="domain" description="Glycosyl hydrolase 94 supersandwich" evidence="3">
    <location>
        <begin position="74"/>
        <end position="286"/>
    </location>
</feature>
<evidence type="ECO:0000259" key="4">
    <source>
        <dbReference type="Pfam" id="PF17167"/>
    </source>
</evidence>
<dbReference type="SUPFAM" id="SSF74650">
    <property type="entry name" value="Galactose mutarotase-like"/>
    <property type="match status" value="1"/>
</dbReference>
<keyword evidence="1" id="KW-0328">Glycosyltransferase</keyword>
<feature type="domain" description="Glycosyl hydrolase 94 catalytic" evidence="4">
    <location>
        <begin position="312"/>
        <end position="710"/>
    </location>
</feature>
<dbReference type="EMBL" id="CP115920">
    <property type="protein sequence ID" value="XCD17355.1"/>
    <property type="molecule type" value="Genomic_DNA"/>
</dbReference>
<dbReference type="SUPFAM" id="SSF48208">
    <property type="entry name" value="Six-hairpin glycosidases"/>
    <property type="match status" value="1"/>
</dbReference>
<evidence type="ECO:0000256" key="2">
    <source>
        <dbReference type="ARBA" id="ARBA00022679"/>
    </source>
</evidence>
<dbReference type="Gene3D" id="2.70.98.40">
    <property type="entry name" value="Glycoside hydrolase, family 65, N-terminal domain"/>
    <property type="match status" value="1"/>
</dbReference>
<dbReference type="InterPro" id="IPR011013">
    <property type="entry name" value="Gal_mutarotase_sf_dom"/>
</dbReference>
<keyword evidence="2" id="KW-0808">Transferase</keyword>
<dbReference type="PANTHER" id="PTHR37469:SF2">
    <property type="entry name" value="CELLOBIONIC ACID PHOSPHORYLASE"/>
    <property type="match status" value="1"/>
</dbReference>
<evidence type="ECO:0000259" key="3">
    <source>
        <dbReference type="Pfam" id="PF06165"/>
    </source>
</evidence>
<dbReference type="Gene3D" id="2.60.420.10">
    <property type="entry name" value="Maltose phosphorylase, domain 3"/>
    <property type="match status" value="1"/>
</dbReference>
<dbReference type="PANTHER" id="PTHR37469">
    <property type="entry name" value="CELLOBIONIC ACID PHOSPHORYLASE-RELATED"/>
    <property type="match status" value="1"/>
</dbReference>
<dbReference type="InterPro" id="IPR052047">
    <property type="entry name" value="GH94_Enzymes"/>
</dbReference>
<organism evidence="5">
    <name type="scientific">Vibrio chaetopteri</name>
    <dbReference type="NCBI Taxonomy" id="3016528"/>
    <lineage>
        <taxon>Bacteria</taxon>
        <taxon>Pseudomonadati</taxon>
        <taxon>Pseudomonadota</taxon>
        <taxon>Gammaproteobacteria</taxon>
        <taxon>Vibrionales</taxon>
        <taxon>Vibrionaceae</taxon>
        <taxon>Vibrio</taxon>
    </lineage>
</organism>